<protein>
    <submittedName>
        <fullName evidence="1 3">Uncharacterized protein</fullName>
    </submittedName>
</protein>
<accession>A0A183JPI2</accession>
<dbReference type="Proteomes" id="UP000279833">
    <property type="component" value="Unassembled WGS sequence"/>
</dbReference>
<keyword evidence="2" id="KW-1185">Reference proteome</keyword>
<evidence type="ECO:0000313" key="1">
    <source>
        <dbReference type="EMBL" id="VDO90027.1"/>
    </source>
</evidence>
<dbReference type="EMBL" id="UZAK01006344">
    <property type="protein sequence ID" value="VDO90027.1"/>
    <property type="molecule type" value="Genomic_DNA"/>
</dbReference>
<sequence>MNLTVWKIFYHFNANKIIILIPHVDAQITLVRILAVSVVPIMIRMNL</sequence>
<reference evidence="3" key="1">
    <citation type="submission" date="2016-06" db="UniProtKB">
        <authorList>
            <consortium name="WormBaseParasite"/>
        </authorList>
    </citation>
    <scope>IDENTIFICATION</scope>
</reference>
<proteinExistence type="predicted"/>
<dbReference type="AlphaFoldDB" id="A0A183JPI2"/>
<gene>
    <name evidence="1" type="ORF">SCUD_LOCUS4619</name>
</gene>
<evidence type="ECO:0000313" key="3">
    <source>
        <dbReference type="WBParaSite" id="SCUD_0000461901-mRNA-1"/>
    </source>
</evidence>
<dbReference type="WBParaSite" id="SCUD_0000461901-mRNA-1">
    <property type="protein sequence ID" value="SCUD_0000461901-mRNA-1"/>
    <property type="gene ID" value="SCUD_0000461901"/>
</dbReference>
<reference evidence="1 2" key="2">
    <citation type="submission" date="2018-11" db="EMBL/GenBank/DDBJ databases">
        <authorList>
            <consortium name="Pathogen Informatics"/>
        </authorList>
    </citation>
    <scope>NUCLEOTIDE SEQUENCE [LARGE SCALE GENOMIC DNA]</scope>
    <source>
        <strain evidence="1">Dakar</strain>
        <strain evidence="2">Dakar, Senegal</strain>
    </source>
</reference>
<evidence type="ECO:0000313" key="2">
    <source>
        <dbReference type="Proteomes" id="UP000279833"/>
    </source>
</evidence>
<name>A0A183JPI2_9TREM</name>
<organism evidence="3">
    <name type="scientific">Schistosoma curassoni</name>
    <dbReference type="NCBI Taxonomy" id="6186"/>
    <lineage>
        <taxon>Eukaryota</taxon>
        <taxon>Metazoa</taxon>
        <taxon>Spiralia</taxon>
        <taxon>Lophotrochozoa</taxon>
        <taxon>Platyhelminthes</taxon>
        <taxon>Trematoda</taxon>
        <taxon>Digenea</taxon>
        <taxon>Strigeidida</taxon>
        <taxon>Schistosomatoidea</taxon>
        <taxon>Schistosomatidae</taxon>
        <taxon>Schistosoma</taxon>
    </lineage>
</organism>